<proteinExistence type="predicted"/>
<evidence type="ECO:0000313" key="1">
    <source>
        <dbReference type="EMBL" id="KYO24255.1"/>
    </source>
</evidence>
<sequence>MEGDQSGSQQRGTLIYISPWRSACRHKVTDRKTQQPPLVKGISSIIAFAIAGTGLAFITTTIGISPGLVGGCVKLPLEGTDLVLETTGPCGTEKGSSE</sequence>
<comment type="caution">
    <text evidence="1">The sequence shown here is derived from an EMBL/GenBank/DDBJ whole genome shotgun (WGS) entry which is preliminary data.</text>
</comment>
<dbReference type="AlphaFoldDB" id="A0A151MI98"/>
<protein>
    <submittedName>
        <fullName evidence="1">Uncharacterized protein</fullName>
    </submittedName>
</protein>
<keyword evidence="2" id="KW-1185">Reference proteome</keyword>
<dbReference type="EMBL" id="AKHW03006099">
    <property type="protein sequence ID" value="KYO24255.1"/>
    <property type="molecule type" value="Genomic_DNA"/>
</dbReference>
<accession>A0A151MI98</accession>
<name>A0A151MI98_ALLMI</name>
<gene>
    <name evidence="1" type="ORF">Y1Q_0004296</name>
</gene>
<organism evidence="1 2">
    <name type="scientific">Alligator mississippiensis</name>
    <name type="common">American alligator</name>
    <dbReference type="NCBI Taxonomy" id="8496"/>
    <lineage>
        <taxon>Eukaryota</taxon>
        <taxon>Metazoa</taxon>
        <taxon>Chordata</taxon>
        <taxon>Craniata</taxon>
        <taxon>Vertebrata</taxon>
        <taxon>Euteleostomi</taxon>
        <taxon>Archelosauria</taxon>
        <taxon>Archosauria</taxon>
        <taxon>Crocodylia</taxon>
        <taxon>Alligatoridae</taxon>
        <taxon>Alligatorinae</taxon>
        <taxon>Alligator</taxon>
    </lineage>
</organism>
<dbReference type="Proteomes" id="UP000050525">
    <property type="component" value="Unassembled WGS sequence"/>
</dbReference>
<reference evidence="1 2" key="1">
    <citation type="journal article" date="2012" name="Genome Biol.">
        <title>Sequencing three crocodilian genomes to illuminate the evolution of archosaurs and amniotes.</title>
        <authorList>
            <person name="St John J.A."/>
            <person name="Braun E.L."/>
            <person name="Isberg S.R."/>
            <person name="Miles L.G."/>
            <person name="Chong A.Y."/>
            <person name="Gongora J."/>
            <person name="Dalzell P."/>
            <person name="Moran C."/>
            <person name="Bed'hom B."/>
            <person name="Abzhanov A."/>
            <person name="Burgess S.C."/>
            <person name="Cooksey A.M."/>
            <person name="Castoe T.A."/>
            <person name="Crawford N.G."/>
            <person name="Densmore L.D."/>
            <person name="Drew J.C."/>
            <person name="Edwards S.V."/>
            <person name="Faircloth B.C."/>
            <person name="Fujita M.K."/>
            <person name="Greenwold M.J."/>
            <person name="Hoffmann F.G."/>
            <person name="Howard J.M."/>
            <person name="Iguchi T."/>
            <person name="Janes D.E."/>
            <person name="Khan S.Y."/>
            <person name="Kohno S."/>
            <person name="de Koning A.J."/>
            <person name="Lance S.L."/>
            <person name="McCarthy F.M."/>
            <person name="McCormack J.E."/>
            <person name="Merchant M.E."/>
            <person name="Peterson D.G."/>
            <person name="Pollock D.D."/>
            <person name="Pourmand N."/>
            <person name="Raney B.J."/>
            <person name="Roessler K.A."/>
            <person name="Sanford J.R."/>
            <person name="Sawyer R.H."/>
            <person name="Schmidt C.J."/>
            <person name="Triplett E.W."/>
            <person name="Tuberville T.D."/>
            <person name="Venegas-Anaya M."/>
            <person name="Howard J.T."/>
            <person name="Jarvis E.D."/>
            <person name="Guillette L.J.Jr."/>
            <person name="Glenn T.C."/>
            <person name="Green R.E."/>
            <person name="Ray D.A."/>
        </authorList>
    </citation>
    <scope>NUCLEOTIDE SEQUENCE [LARGE SCALE GENOMIC DNA]</scope>
    <source>
        <strain evidence="1">KSC_2009_1</strain>
    </source>
</reference>
<evidence type="ECO:0000313" key="2">
    <source>
        <dbReference type="Proteomes" id="UP000050525"/>
    </source>
</evidence>